<comment type="caution">
    <text evidence="1">The sequence shown here is derived from an EMBL/GenBank/DDBJ whole genome shotgun (WGS) entry which is preliminary data.</text>
</comment>
<evidence type="ECO:0008006" key="3">
    <source>
        <dbReference type="Google" id="ProtNLM"/>
    </source>
</evidence>
<dbReference type="Proteomes" id="UP000256779">
    <property type="component" value="Unassembled WGS sequence"/>
</dbReference>
<dbReference type="Gene3D" id="2.30.130.30">
    <property type="entry name" value="Hypothetical protein"/>
    <property type="match status" value="1"/>
</dbReference>
<organism evidence="1 2">
    <name type="scientific">Marinoscillum furvescens DSM 4134</name>
    <dbReference type="NCBI Taxonomy" id="1122208"/>
    <lineage>
        <taxon>Bacteria</taxon>
        <taxon>Pseudomonadati</taxon>
        <taxon>Bacteroidota</taxon>
        <taxon>Cytophagia</taxon>
        <taxon>Cytophagales</taxon>
        <taxon>Reichenbachiellaceae</taxon>
        <taxon>Marinoscillum</taxon>
    </lineage>
</organism>
<dbReference type="SUPFAM" id="SSF88697">
    <property type="entry name" value="PUA domain-like"/>
    <property type="match status" value="1"/>
</dbReference>
<keyword evidence="2" id="KW-1185">Reference proteome</keyword>
<sequence>MERALIIKKVWLDKIFDEGKVWEMRSSRTQITGKIGLIESGSGLILGEAELTGCSQLPIPKDKGLIKYHHIEDLDMLDKWKYAWFLSRARRFHKPIPYHHPPGAVIWVRL</sequence>
<name>A0A3D9L8D2_MARFU</name>
<dbReference type="InterPro" id="IPR015947">
    <property type="entry name" value="PUA-like_sf"/>
</dbReference>
<dbReference type="RefSeq" id="WP_115867214.1">
    <property type="nucleotide sequence ID" value="NZ_QREG01000004.1"/>
</dbReference>
<evidence type="ECO:0000313" key="1">
    <source>
        <dbReference type="EMBL" id="REE01127.1"/>
    </source>
</evidence>
<dbReference type="EMBL" id="QREG01000004">
    <property type="protein sequence ID" value="REE01127.1"/>
    <property type="molecule type" value="Genomic_DNA"/>
</dbReference>
<evidence type="ECO:0000313" key="2">
    <source>
        <dbReference type="Proteomes" id="UP000256779"/>
    </source>
</evidence>
<accession>A0A3D9L8D2</accession>
<proteinExistence type="predicted"/>
<dbReference type="AlphaFoldDB" id="A0A3D9L8D2"/>
<dbReference type="OrthoDB" id="359066at2"/>
<protein>
    <recommendedName>
        <fullName evidence="3">ASCH domain-containing protein</fullName>
    </recommendedName>
</protein>
<gene>
    <name evidence="1" type="ORF">C7460_104147</name>
</gene>
<reference evidence="1 2" key="1">
    <citation type="submission" date="2018-07" db="EMBL/GenBank/DDBJ databases">
        <title>Genomic Encyclopedia of Type Strains, Phase IV (KMG-IV): sequencing the most valuable type-strain genomes for metagenomic binning, comparative biology and taxonomic classification.</title>
        <authorList>
            <person name="Goeker M."/>
        </authorList>
    </citation>
    <scope>NUCLEOTIDE SEQUENCE [LARGE SCALE GENOMIC DNA]</scope>
    <source>
        <strain evidence="1 2">DSM 4134</strain>
    </source>
</reference>